<evidence type="ECO:0000256" key="3">
    <source>
        <dbReference type="ARBA" id="ARBA00022723"/>
    </source>
</evidence>
<dbReference type="SUPFAM" id="SSF57783">
    <property type="entry name" value="Zinc beta-ribbon"/>
    <property type="match status" value="1"/>
</dbReference>
<protein>
    <recommendedName>
        <fullName evidence="9">DNA-directed RNA polymerase subunit</fullName>
    </recommendedName>
</protein>
<feature type="binding site" evidence="10">
    <location>
        <position position="11"/>
    </location>
    <ligand>
        <name>Zn(2+)</name>
        <dbReference type="ChEBI" id="CHEBI:29105"/>
        <label>1</label>
    </ligand>
</feature>
<evidence type="ECO:0000256" key="5">
    <source>
        <dbReference type="ARBA" id="ARBA00022833"/>
    </source>
</evidence>
<keyword evidence="5 10" id="KW-0862">Zinc</keyword>
<dbReference type="GO" id="GO:0005654">
    <property type="term" value="C:nucleoplasm"/>
    <property type="evidence" value="ECO:0007669"/>
    <property type="project" value="UniProtKB-ARBA"/>
</dbReference>
<dbReference type="InterPro" id="IPR012164">
    <property type="entry name" value="Rpa12/Rpb9/Rpc10/TFS"/>
</dbReference>
<dbReference type="Pfam" id="PF01096">
    <property type="entry name" value="Zn_ribbon_TFIIS"/>
    <property type="match status" value="1"/>
</dbReference>
<feature type="zinc finger region" description="C4-type" evidence="11">
    <location>
        <begin position="11"/>
        <end position="32"/>
    </location>
</feature>
<dbReference type="Gene3D" id="2.20.25.10">
    <property type="match status" value="1"/>
</dbReference>
<dbReference type="InterPro" id="IPR001222">
    <property type="entry name" value="Znf_TFIIS"/>
</dbReference>
<dbReference type="InterPro" id="IPR019761">
    <property type="entry name" value="DNA-dir_RNA_pol-M_15_CS"/>
</dbReference>
<evidence type="ECO:0000256" key="4">
    <source>
        <dbReference type="ARBA" id="ARBA00022771"/>
    </source>
</evidence>
<evidence type="ECO:0000256" key="9">
    <source>
        <dbReference type="PIRNR" id="PIRNR005586"/>
    </source>
</evidence>
<keyword evidence="4 11" id="KW-0863">Zinc-finger</keyword>
<feature type="binding site" evidence="10">
    <location>
        <position position="110"/>
    </location>
    <ligand>
        <name>Zn(2+)</name>
        <dbReference type="ChEBI" id="CHEBI:29105"/>
        <label>2</label>
    </ligand>
</feature>
<feature type="binding site" evidence="10">
    <location>
        <position position="82"/>
    </location>
    <ligand>
        <name>Zn(2+)</name>
        <dbReference type="ChEBI" id="CHEBI:29105"/>
        <label>2</label>
    </ligand>
</feature>
<dbReference type="CDD" id="cd10507">
    <property type="entry name" value="Zn-ribbon_RPA12"/>
    <property type="match status" value="1"/>
</dbReference>
<keyword evidence="2 9" id="KW-0240">DNA-directed RNA polymerase</keyword>
<dbReference type="GO" id="GO:0008270">
    <property type="term" value="F:zinc ion binding"/>
    <property type="evidence" value="ECO:0007669"/>
    <property type="project" value="UniProtKB-KW"/>
</dbReference>
<dbReference type="GO" id="GO:0003899">
    <property type="term" value="F:DNA-directed RNA polymerase activity"/>
    <property type="evidence" value="ECO:0007669"/>
    <property type="project" value="InterPro"/>
</dbReference>
<reference evidence="13" key="1">
    <citation type="submission" date="2009-03" db="EMBL/GenBank/DDBJ databases">
        <title>Osmerus mordax full-length cDNAs.</title>
        <authorList>
            <person name="von Schalburg K."/>
            <person name="Leong J."/>
            <person name="Cooper G."/>
            <person name="Davidson W.S."/>
            <person name="Koop B.F."/>
        </authorList>
    </citation>
    <scope>NUCLEOTIDE SEQUENCE</scope>
    <source>
        <tissue evidence="13">Brain</tissue>
    </source>
</reference>
<evidence type="ECO:0000256" key="7">
    <source>
        <dbReference type="ARBA" id="ARBA00023242"/>
    </source>
</evidence>
<feature type="binding site" evidence="10">
    <location>
        <position position="29"/>
    </location>
    <ligand>
        <name>Zn(2+)</name>
        <dbReference type="ChEBI" id="CHEBI:29105"/>
        <label>1</label>
    </ligand>
</feature>
<dbReference type="PROSITE" id="PS01030">
    <property type="entry name" value="RNA_POL_M_15KD"/>
    <property type="match status" value="1"/>
</dbReference>
<evidence type="ECO:0000259" key="12">
    <source>
        <dbReference type="PROSITE" id="PS51133"/>
    </source>
</evidence>
<organism evidence="13">
    <name type="scientific">Osmerus mordax</name>
    <name type="common">Rainbow smelt</name>
    <name type="synonym">Atherina mordax</name>
    <dbReference type="NCBI Taxonomy" id="8014"/>
    <lineage>
        <taxon>Eukaryota</taxon>
        <taxon>Metazoa</taxon>
        <taxon>Chordata</taxon>
        <taxon>Craniata</taxon>
        <taxon>Vertebrata</taxon>
        <taxon>Euteleostomi</taxon>
        <taxon>Actinopterygii</taxon>
        <taxon>Neopterygii</taxon>
        <taxon>Teleostei</taxon>
        <taxon>Stomiati</taxon>
        <taxon>Osmeriformes</taxon>
        <taxon>Osmeridae</taxon>
        <taxon>Osmerus</taxon>
    </lineage>
</organism>
<comment type="function">
    <text evidence="9">DNA-dependent RNA polymerase catalyzes the transcription of DNA into RNA using the four ribonucleoside triphosphates as substrates.</text>
</comment>
<evidence type="ECO:0000256" key="8">
    <source>
        <dbReference type="ARBA" id="ARBA00044497"/>
    </source>
</evidence>
<dbReference type="GO" id="GO:0003676">
    <property type="term" value="F:nucleic acid binding"/>
    <property type="evidence" value="ECO:0007669"/>
    <property type="project" value="InterPro"/>
</dbReference>
<dbReference type="FunFam" id="2.20.25.10:FF:000020">
    <property type="entry name" value="DNA-directed RNA polymerase subunit"/>
    <property type="match status" value="1"/>
</dbReference>
<keyword evidence="6 9" id="KW-0804">Transcription</keyword>
<accession>C1BM56</accession>
<comment type="similarity">
    <text evidence="9">Belongs to the archaeal rpoM/eukaryotic RPA12/RPB9/RPC11 RNA polymerase family.</text>
</comment>
<dbReference type="SMART" id="SM00440">
    <property type="entry name" value="ZnF_C2C2"/>
    <property type="match status" value="1"/>
</dbReference>
<comment type="function">
    <text evidence="8">Core component of RNA polymerase I (Pol I), a DNA-dependent RNA polymerase which synthesizes ribosomal RNA precursors using the four ribonucleoside triphosphates as substrates. Can mediate Pol I proofreading of the nascent RNA transcript. Anchors into the Pol I active site to monitor transcription fidelity and cleave mis-incorporated 5'-ribonucleotides.</text>
</comment>
<evidence type="ECO:0000256" key="10">
    <source>
        <dbReference type="PIRSR" id="PIRSR005586-1"/>
    </source>
</evidence>
<dbReference type="PIRSF" id="PIRSF005586">
    <property type="entry name" value="RNApol_RpoM"/>
    <property type="match status" value="1"/>
</dbReference>
<feature type="binding site" evidence="10">
    <location>
        <position position="14"/>
    </location>
    <ligand>
        <name>Zn(2+)</name>
        <dbReference type="ChEBI" id="CHEBI:29105"/>
        <label>1</label>
    </ligand>
</feature>
<sequence>MSSFRGDPNFCPECGNVLPLPAMQDTVNCPRCSFSIPVIDFAGQKITSTVVFNPIEQSSITIEDEEDSELKGAVIDRRCSRCNKEGMVYHTRQMRSADEGQTVFFTCIHCRYQEKEDS</sequence>
<dbReference type="InterPro" id="IPR034004">
    <property type="entry name" value="Zn_ribbon_RPA12_C"/>
</dbReference>
<evidence type="ECO:0000256" key="11">
    <source>
        <dbReference type="PIRSR" id="PIRSR005586-2"/>
    </source>
</evidence>
<feature type="domain" description="TFIIS-type" evidence="12">
    <location>
        <begin position="75"/>
        <end position="115"/>
    </location>
</feature>
<dbReference type="PROSITE" id="PS51133">
    <property type="entry name" value="ZF_TFIIS_2"/>
    <property type="match status" value="1"/>
</dbReference>
<feature type="binding site" evidence="10">
    <location>
        <position position="107"/>
    </location>
    <ligand>
        <name>Zn(2+)</name>
        <dbReference type="ChEBI" id="CHEBI:29105"/>
        <label>2</label>
    </ligand>
</feature>
<comment type="subcellular location">
    <subcellularLocation>
        <location evidence="1">Nucleus</location>
        <location evidence="1">Nucleolus</location>
    </subcellularLocation>
</comment>
<keyword evidence="7 9" id="KW-0539">Nucleus</keyword>
<feature type="binding site" evidence="10">
    <location>
        <position position="79"/>
    </location>
    <ligand>
        <name>Zn(2+)</name>
        <dbReference type="ChEBI" id="CHEBI:29105"/>
        <label>2</label>
    </ligand>
</feature>
<dbReference type="PANTHER" id="PTHR11239">
    <property type="entry name" value="DNA-DIRECTED RNA POLYMERASE"/>
    <property type="match status" value="1"/>
</dbReference>
<gene>
    <name evidence="13" type="primary">RPA12</name>
</gene>
<dbReference type="PANTHER" id="PTHR11239:SF14">
    <property type="entry name" value="DNA-DIRECTED RNA POLYMERASE I SUBUNIT RPA12"/>
    <property type="match status" value="1"/>
</dbReference>
<keyword evidence="3 10" id="KW-0479">Metal-binding</keyword>
<evidence type="ECO:0000256" key="1">
    <source>
        <dbReference type="ARBA" id="ARBA00004604"/>
    </source>
</evidence>
<dbReference type="EMBL" id="BT075685">
    <property type="protein sequence ID" value="ACO10109.1"/>
    <property type="molecule type" value="mRNA"/>
</dbReference>
<name>C1BM56_OSMMO</name>
<evidence type="ECO:0000256" key="6">
    <source>
        <dbReference type="ARBA" id="ARBA00023163"/>
    </source>
</evidence>
<feature type="binding site" evidence="10">
    <location>
        <position position="32"/>
    </location>
    <ligand>
        <name>Zn(2+)</name>
        <dbReference type="ChEBI" id="CHEBI:29105"/>
        <label>1</label>
    </ligand>
</feature>
<dbReference type="GO" id="GO:0005736">
    <property type="term" value="C:RNA polymerase I complex"/>
    <property type="evidence" value="ECO:0007669"/>
    <property type="project" value="TreeGrafter"/>
</dbReference>
<dbReference type="PROSITE" id="PS00466">
    <property type="entry name" value="ZF_TFIIS_1"/>
    <property type="match status" value="1"/>
</dbReference>
<evidence type="ECO:0000256" key="2">
    <source>
        <dbReference type="ARBA" id="ARBA00022478"/>
    </source>
</evidence>
<proteinExistence type="evidence at transcript level"/>
<dbReference type="GO" id="GO:0006363">
    <property type="term" value="P:termination of RNA polymerase I transcription"/>
    <property type="evidence" value="ECO:0007669"/>
    <property type="project" value="TreeGrafter"/>
</dbReference>
<dbReference type="AlphaFoldDB" id="C1BM56"/>
<evidence type="ECO:0000313" key="13">
    <source>
        <dbReference type="EMBL" id="ACO10109.1"/>
    </source>
</evidence>